<dbReference type="AlphaFoldDB" id="A0AAW1NTJ6"/>
<evidence type="ECO:0000256" key="1">
    <source>
        <dbReference type="ARBA" id="ARBA00023054"/>
    </source>
</evidence>
<feature type="coiled-coil region" evidence="2">
    <location>
        <begin position="655"/>
        <end position="713"/>
    </location>
</feature>
<dbReference type="GO" id="GO:0036159">
    <property type="term" value="P:inner dynein arm assembly"/>
    <property type="evidence" value="ECO:0007669"/>
    <property type="project" value="InterPro"/>
</dbReference>
<evidence type="ECO:0000256" key="2">
    <source>
        <dbReference type="SAM" id="Coils"/>
    </source>
</evidence>
<feature type="coiled-coil region" evidence="2">
    <location>
        <begin position="526"/>
        <end position="553"/>
    </location>
</feature>
<dbReference type="GO" id="GO:0005930">
    <property type="term" value="C:axoneme"/>
    <property type="evidence" value="ECO:0007669"/>
    <property type="project" value="InterPro"/>
</dbReference>
<reference evidence="4 5" key="1">
    <citation type="journal article" date="2024" name="Nat. Commun.">
        <title>Phylogenomics reveals the evolutionary origins of lichenization in chlorophyte algae.</title>
        <authorList>
            <person name="Puginier C."/>
            <person name="Libourel C."/>
            <person name="Otte J."/>
            <person name="Skaloud P."/>
            <person name="Haon M."/>
            <person name="Grisel S."/>
            <person name="Petersen M."/>
            <person name="Berrin J.G."/>
            <person name="Delaux P.M."/>
            <person name="Dal Grande F."/>
            <person name="Keller J."/>
        </authorList>
    </citation>
    <scope>NUCLEOTIDE SEQUENCE [LARGE SCALE GENOMIC DNA]</scope>
    <source>
        <strain evidence="4 5">SAG 2036</strain>
    </source>
</reference>
<accession>A0AAW1NTJ6</accession>
<dbReference type="InterPro" id="IPR018971">
    <property type="entry name" value="DUF1997"/>
</dbReference>
<name>A0AAW1NTJ6_9CHLO</name>
<dbReference type="SUPFAM" id="SSF57997">
    <property type="entry name" value="Tropomyosin"/>
    <property type="match status" value="1"/>
</dbReference>
<keyword evidence="1 2" id="KW-0175">Coiled coil</keyword>
<sequence>MLKKAGAAQKEAVSGEEHLQRLAARETARCKKDLVQHTNARDTLAEQRKSLQQRMAGNGDRLQQYQNVMNWNAEELQQWATAALEKEDDRLALAQYQRQDEARVKDLNAKLDKAALEVVSLRQRLDGEAAETRSVQAQLQATADEFRSCHQQRRTLMDQFDAATASIRRQDEAIMAASETFAEEKARLRDRITANEGQERVLADIHNLKRQMELRLTVLERDLGKRRAAYAAELARVNLAADDLDNLTTALAAAKRSYRQQAAACAKLRQEVEATGGRLQTLQQKQEQAEQNLSSGTLRAGDVDAYVDRLEAMRKEEEGRLVQVQAIIADLNKRHAKARQQLSARQHNCREMQAQIDASQALRRNATAGIERLEALTEKQLEMVYSKDYTLIMLERKLARQLGHRSEDEMVELHEHIAQLTGSLDGILAEVALLQGQLRHVEDNLVRTQRLSKQQQTEKQHMQSSIKQLHTQNSTSQHHLAALTKEREEWLVQRDGLSLELSRLRATLDERTCQVLALQQRNDALRASLAARRQDIQASMEVLQAELKLVRDDLHRVACELRTRTHRAASLRAKHDTIIAKHGGNAEDAERTQAHVLITSAQKRAELQQQMAAMEAKNIIADKEVQGLHAALMRLGYANKDLIESFKPEAMLPERAALQGSKESAERELTALKQQEQVLLQVILQEEGRLEILKHEQEQLAGAAEELLKQEALLKGQLHAQNDRLTRASSAAERRRKALHTHRPEDAALLERSASLAAAQAANKALLMELATLAAQHPEKGIADEANSSSFIPKPRRNRYRCCCVFTAQDTARDQELRSRLSRTPIQRSDLRDPATIGSTHSMEVTVEDEGGQLSLQTYMALPVEQYYELDPKMIRPLGGNRFALTVPRVELLGVWVEPLVEVTVTSNPSKVVLQATNCRVHGSDLVQRLNLDQRFCIMFHTDLQWVAGTAKGNGLPAAQAARTNIQQQPADQGWFRNPFAGSGDQTADGHSKGLLKASAELQVHAEVIPPFNLMPRSLLQSSGSAVMAALLRSLLPLFLNKLSDDYRRWATNPEYRRQRAARHLARPGQV</sequence>
<feature type="region of interest" description="Disordered" evidence="3">
    <location>
        <begin position="1"/>
        <end position="20"/>
    </location>
</feature>
<evidence type="ECO:0000256" key="3">
    <source>
        <dbReference type="SAM" id="MobiDB-lite"/>
    </source>
</evidence>
<gene>
    <name evidence="4" type="ORF">WJX73_002191</name>
</gene>
<evidence type="ECO:0000313" key="5">
    <source>
        <dbReference type="Proteomes" id="UP001465755"/>
    </source>
</evidence>
<feature type="coiled-coil region" evidence="2">
    <location>
        <begin position="597"/>
        <end position="624"/>
    </location>
</feature>
<protein>
    <submittedName>
        <fullName evidence="4">Uncharacterized protein</fullName>
    </submittedName>
</protein>
<dbReference type="Pfam" id="PF09366">
    <property type="entry name" value="DUF1997"/>
    <property type="match status" value="1"/>
</dbReference>
<feature type="compositionally biased region" description="Polar residues" evidence="3">
    <location>
        <begin position="462"/>
        <end position="474"/>
    </location>
</feature>
<dbReference type="InterPro" id="IPR033290">
    <property type="entry name" value="CCDC39"/>
</dbReference>
<comment type="caution">
    <text evidence="4">The sequence shown here is derived from an EMBL/GenBank/DDBJ whole genome shotgun (WGS) entry which is preliminary data.</text>
</comment>
<evidence type="ECO:0000313" key="4">
    <source>
        <dbReference type="EMBL" id="KAK9798579.1"/>
    </source>
</evidence>
<dbReference type="PANTHER" id="PTHR18962:SF0">
    <property type="entry name" value="COILED-COIL DOMAIN-CONTAINING PROTEIN 39"/>
    <property type="match status" value="1"/>
</dbReference>
<dbReference type="Proteomes" id="UP001465755">
    <property type="component" value="Unassembled WGS sequence"/>
</dbReference>
<feature type="region of interest" description="Disordered" evidence="3">
    <location>
        <begin position="451"/>
        <end position="474"/>
    </location>
</feature>
<organism evidence="4 5">
    <name type="scientific">Symbiochloris irregularis</name>
    <dbReference type="NCBI Taxonomy" id="706552"/>
    <lineage>
        <taxon>Eukaryota</taxon>
        <taxon>Viridiplantae</taxon>
        <taxon>Chlorophyta</taxon>
        <taxon>core chlorophytes</taxon>
        <taxon>Trebouxiophyceae</taxon>
        <taxon>Trebouxiales</taxon>
        <taxon>Trebouxiaceae</taxon>
        <taxon>Symbiochloris</taxon>
    </lineage>
</organism>
<dbReference type="GO" id="GO:0060285">
    <property type="term" value="P:cilium-dependent cell motility"/>
    <property type="evidence" value="ECO:0007669"/>
    <property type="project" value="TreeGrafter"/>
</dbReference>
<proteinExistence type="predicted"/>
<feature type="coiled-coil region" evidence="2">
    <location>
        <begin position="97"/>
        <end position="124"/>
    </location>
</feature>
<dbReference type="PANTHER" id="PTHR18962">
    <property type="entry name" value="COILED-COIL DOMAIN-CONTAINING PROTEIN 39"/>
    <property type="match status" value="1"/>
</dbReference>
<dbReference type="GO" id="GO:0003341">
    <property type="term" value="P:cilium movement"/>
    <property type="evidence" value="ECO:0007669"/>
    <property type="project" value="InterPro"/>
</dbReference>
<dbReference type="Pfam" id="PF24161">
    <property type="entry name" value="CCDC39"/>
    <property type="match status" value="1"/>
</dbReference>
<dbReference type="EMBL" id="JALJOQ010000096">
    <property type="protein sequence ID" value="KAK9798579.1"/>
    <property type="molecule type" value="Genomic_DNA"/>
</dbReference>
<feature type="coiled-coil region" evidence="2">
    <location>
        <begin position="251"/>
        <end position="348"/>
    </location>
</feature>
<keyword evidence="5" id="KW-1185">Reference proteome</keyword>
<dbReference type="Gene3D" id="1.10.287.1490">
    <property type="match status" value="1"/>
</dbReference>